<evidence type="ECO:0000256" key="1">
    <source>
        <dbReference type="SAM" id="Phobius"/>
    </source>
</evidence>
<feature type="transmembrane region" description="Helical" evidence="1">
    <location>
        <begin position="12"/>
        <end position="33"/>
    </location>
</feature>
<keyword evidence="1" id="KW-0812">Transmembrane</keyword>
<feature type="transmembrane region" description="Helical" evidence="1">
    <location>
        <begin position="92"/>
        <end position="110"/>
    </location>
</feature>
<feature type="transmembrane region" description="Helical" evidence="1">
    <location>
        <begin position="40"/>
        <end position="60"/>
    </location>
</feature>
<feature type="transmembrane region" description="Helical" evidence="1">
    <location>
        <begin position="146"/>
        <end position="164"/>
    </location>
</feature>
<gene>
    <name evidence="2" type="ORF">CI15_21190</name>
</gene>
<evidence type="ECO:0000313" key="2">
    <source>
        <dbReference type="EMBL" id="KXU85182.1"/>
    </source>
</evidence>
<name>A0A149PJJ4_9BURK</name>
<evidence type="ECO:0000313" key="3">
    <source>
        <dbReference type="Proteomes" id="UP000075613"/>
    </source>
</evidence>
<protein>
    <submittedName>
        <fullName evidence="2">Uncharacterized protein</fullName>
    </submittedName>
</protein>
<keyword evidence="3" id="KW-1185">Reference proteome</keyword>
<dbReference type="AlphaFoldDB" id="A0A149PJJ4"/>
<keyword evidence="1" id="KW-1133">Transmembrane helix</keyword>
<sequence length="204" mass="22300">MMSFDQNLTQLFGVMGSIVSVVAFLPYGLAIWRGTVRPHLFTWLIWSVVTAIAAVGQFVAGAGPSAWCTAAIAATCFFVLVASVFRGERQRTAFDWLCLVAALSAIPLWMLTNDPTLSICLVTLIELVGLGPTVRKTIRDPWSESLLYFALCVLKYALAILALPKWSVAVAFYPAVNILAASGVCWLMVVRRRRVGACVENNVR</sequence>
<organism evidence="2 3">
    <name type="scientific">Paraburkholderia monticola</name>
    <dbReference type="NCBI Taxonomy" id="1399968"/>
    <lineage>
        <taxon>Bacteria</taxon>
        <taxon>Pseudomonadati</taxon>
        <taxon>Pseudomonadota</taxon>
        <taxon>Betaproteobacteria</taxon>
        <taxon>Burkholderiales</taxon>
        <taxon>Burkholderiaceae</taxon>
        <taxon>Paraburkholderia</taxon>
    </lineage>
</organism>
<dbReference type="STRING" id="1399968.CI15_21190"/>
<feature type="transmembrane region" description="Helical" evidence="1">
    <location>
        <begin position="116"/>
        <end position="134"/>
    </location>
</feature>
<reference evidence="2 3" key="1">
    <citation type="journal article" date="2015" name="Int. J. Syst. Evol. Microbiol.">
        <title>Burkholderia monticola sp. nov., isolated from mountain soil.</title>
        <authorList>
            <person name="Baek I."/>
            <person name="Seo B."/>
            <person name="Lee I."/>
            <person name="Yi H."/>
            <person name="Chun J."/>
        </authorList>
    </citation>
    <scope>NUCLEOTIDE SEQUENCE [LARGE SCALE GENOMIC DNA]</scope>
    <source>
        <strain evidence="2 3">JC2948</strain>
    </source>
</reference>
<accession>A0A149PJJ4</accession>
<dbReference type="EMBL" id="LRBG01000035">
    <property type="protein sequence ID" value="KXU85182.1"/>
    <property type="molecule type" value="Genomic_DNA"/>
</dbReference>
<feature type="transmembrane region" description="Helical" evidence="1">
    <location>
        <begin position="170"/>
        <end position="190"/>
    </location>
</feature>
<proteinExistence type="predicted"/>
<keyword evidence="1" id="KW-0472">Membrane</keyword>
<feature type="transmembrane region" description="Helical" evidence="1">
    <location>
        <begin position="66"/>
        <end position="85"/>
    </location>
</feature>
<dbReference type="Proteomes" id="UP000075613">
    <property type="component" value="Unassembled WGS sequence"/>
</dbReference>
<comment type="caution">
    <text evidence="2">The sequence shown here is derived from an EMBL/GenBank/DDBJ whole genome shotgun (WGS) entry which is preliminary data.</text>
</comment>